<evidence type="ECO:0000313" key="2">
    <source>
        <dbReference type="EMBL" id="CAA7029970.1"/>
    </source>
</evidence>
<accession>A0A6D2IS64</accession>
<dbReference type="EMBL" id="CACVBM020001088">
    <property type="protein sequence ID" value="CAA7029970.1"/>
    <property type="molecule type" value="Genomic_DNA"/>
</dbReference>
<dbReference type="AlphaFoldDB" id="A0A6D2IS64"/>
<dbReference type="Proteomes" id="UP000467841">
    <property type="component" value="Unassembled WGS sequence"/>
</dbReference>
<proteinExistence type="predicted"/>
<keyword evidence="3" id="KW-1185">Reference proteome</keyword>
<name>A0A6D2IS64_9BRAS</name>
<evidence type="ECO:0000313" key="3">
    <source>
        <dbReference type="Proteomes" id="UP000467841"/>
    </source>
</evidence>
<sequence length="109" mass="12695">MEEREERERWRGRRRPRERRTMIREEAETTNGDAVLHRRSPPLAEHHRRVQPSLSELPISTVKFSSEDLRLDQAFACGASNPRCSLVPSCSCRYEITSVSYSVHLPISF</sequence>
<reference evidence="2" key="1">
    <citation type="submission" date="2020-01" db="EMBL/GenBank/DDBJ databases">
        <authorList>
            <person name="Mishra B."/>
        </authorList>
    </citation>
    <scope>NUCLEOTIDE SEQUENCE [LARGE SCALE GENOMIC DNA]</scope>
</reference>
<feature type="region of interest" description="Disordered" evidence="1">
    <location>
        <begin position="1"/>
        <end position="38"/>
    </location>
</feature>
<gene>
    <name evidence="2" type="ORF">MERR_LOCUS17205</name>
</gene>
<comment type="caution">
    <text evidence="2">The sequence shown here is derived from an EMBL/GenBank/DDBJ whole genome shotgun (WGS) entry which is preliminary data.</text>
</comment>
<protein>
    <submittedName>
        <fullName evidence="2">Uncharacterized protein</fullName>
    </submittedName>
</protein>
<evidence type="ECO:0000256" key="1">
    <source>
        <dbReference type="SAM" id="MobiDB-lite"/>
    </source>
</evidence>
<organism evidence="2 3">
    <name type="scientific">Microthlaspi erraticum</name>
    <dbReference type="NCBI Taxonomy" id="1685480"/>
    <lineage>
        <taxon>Eukaryota</taxon>
        <taxon>Viridiplantae</taxon>
        <taxon>Streptophyta</taxon>
        <taxon>Embryophyta</taxon>
        <taxon>Tracheophyta</taxon>
        <taxon>Spermatophyta</taxon>
        <taxon>Magnoliopsida</taxon>
        <taxon>eudicotyledons</taxon>
        <taxon>Gunneridae</taxon>
        <taxon>Pentapetalae</taxon>
        <taxon>rosids</taxon>
        <taxon>malvids</taxon>
        <taxon>Brassicales</taxon>
        <taxon>Brassicaceae</taxon>
        <taxon>Coluteocarpeae</taxon>
        <taxon>Microthlaspi</taxon>
    </lineage>
</organism>